<comment type="caution">
    <text evidence="1">The sequence shown here is derived from an EMBL/GenBank/DDBJ whole genome shotgun (WGS) entry which is preliminary data.</text>
</comment>
<dbReference type="EMBL" id="JAEMHK010000008">
    <property type="protein sequence ID" value="MBJ6800843.1"/>
    <property type="molecule type" value="Genomic_DNA"/>
</dbReference>
<accession>A0ABS0YSH3</accession>
<keyword evidence="2" id="KW-1185">Reference proteome</keyword>
<gene>
    <name evidence="1" type="ORF">JFN90_11945</name>
</gene>
<reference evidence="1 2" key="1">
    <citation type="submission" date="2020-12" db="EMBL/GenBank/DDBJ databases">
        <title>Geomonas sp. Red259, isolated from paddy soil.</title>
        <authorList>
            <person name="Xu Z."/>
            <person name="Zhang Z."/>
            <person name="Masuda Y."/>
            <person name="Itoh H."/>
            <person name="Senoo K."/>
        </authorList>
    </citation>
    <scope>NUCLEOTIDE SEQUENCE [LARGE SCALE GENOMIC DNA]</scope>
    <source>
        <strain evidence="1 2">Red259</strain>
    </source>
</reference>
<evidence type="ECO:0000313" key="2">
    <source>
        <dbReference type="Proteomes" id="UP000641025"/>
    </source>
</evidence>
<sequence length="61" mass="6485">MEATDTCHCGAKHTGHICMLKSGGRLEDVAHLTNHPTVVCFTCGAEANSEDNVCSPMPLDK</sequence>
<evidence type="ECO:0000313" key="1">
    <source>
        <dbReference type="EMBL" id="MBJ6800843.1"/>
    </source>
</evidence>
<dbReference type="RefSeq" id="WP_199395345.1">
    <property type="nucleotide sequence ID" value="NZ_JAEMHK010000008.1"/>
</dbReference>
<name>A0ABS0YSH3_9BACT</name>
<protein>
    <submittedName>
        <fullName evidence="1">Uncharacterized protein</fullName>
    </submittedName>
</protein>
<dbReference type="Proteomes" id="UP000641025">
    <property type="component" value="Unassembled WGS sequence"/>
</dbReference>
<organism evidence="1 2">
    <name type="scientific">Geomonas propionica</name>
    <dbReference type="NCBI Taxonomy" id="2798582"/>
    <lineage>
        <taxon>Bacteria</taxon>
        <taxon>Pseudomonadati</taxon>
        <taxon>Thermodesulfobacteriota</taxon>
        <taxon>Desulfuromonadia</taxon>
        <taxon>Geobacterales</taxon>
        <taxon>Geobacteraceae</taxon>
        <taxon>Geomonas</taxon>
    </lineage>
</organism>
<proteinExistence type="predicted"/>